<protein>
    <recommendedName>
        <fullName evidence="1">GFO/IDH/MocA-like oxidoreductase domain-containing protein</fullName>
    </recommendedName>
</protein>
<dbReference type="EMBL" id="FIZY01000245">
    <property type="protein sequence ID" value="CZF87164.1"/>
    <property type="molecule type" value="Genomic_DNA"/>
</dbReference>
<sequence length="163" mass="18101">MPNTFLPEFSNGSIMDIGYYCLGSAIELFGEPKSVQAQAHLLETGVDGNGSVILGYDGFDVLLLHSKTSDSYLPSEIQGEGAALHVEMISTCNRITRINRGGQTQDLSIEQHANRMFYEAQKFADQIQNKTIDERCKLRSLTVSKLLTEIRRQTGVIFPTDNL</sequence>
<dbReference type="PANTHER" id="PTHR43054:SF1">
    <property type="entry name" value="SCYLLO-INOSITOL 2-DEHYDROGENASE (NADP(+)) IOLU"/>
    <property type="match status" value="1"/>
</dbReference>
<dbReference type="SUPFAM" id="SSF55347">
    <property type="entry name" value="Glyceraldehyde-3-phosphate dehydrogenase-like, C-terminal domain"/>
    <property type="match status" value="1"/>
</dbReference>
<reference evidence="3" key="1">
    <citation type="submission" date="2016-02" db="EMBL/GenBank/DDBJ databases">
        <authorList>
            <person name="Rodrigo-Torres Lidia"/>
            <person name="Arahal R.David."/>
        </authorList>
    </citation>
    <scope>NUCLEOTIDE SEQUENCE [LARGE SCALE GENOMIC DNA]</scope>
    <source>
        <strain evidence="3">CECT 8713</strain>
    </source>
</reference>
<feature type="domain" description="GFO/IDH/MocA-like oxidoreductase" evidence="1">
    <location>
        <begin position="7"/>
        <end position="66"/>
    </location>
</feature>
<dbReference type="Gene3D" id="3.30.360.10">
    <property type="entry name" value="Dihydrodipicolinate Reductase, domain 2"/>
    <property type="match status" value="1"/>
</dbReference>
<proteinExistence type="predicted"/>
<evidence type="ECO:0000259" key="1">
    <source>
        <dbReference type="Pfam" id="PF22725"/>
    </source>
</evidence>
<keyword evidence="3" id="KW-1185">Reference proteome</keyword>
<dbReference type="InterPro" id="IPR055170">
    <property type="entry name" value="GFO_IDH_MocA-like_dom"/>
</dbReference>
<dbReference type="Pfam" id="PF22725">
    <property type="entry name" value="GFO_IDH_MocA_C3"/>
    <property type="match status" value="1"/>
</dbReference>
<evidence type="ECO:0000313" key="3">
    <source>
        <dbReference type="Proteomes" id="UP000073601"/>
    </source>
</evidence>
<dbReference type="Proteomes" id="UP000073601">
    <property type="component" value="Unassembled WGS sequence"/>
</dbReference>
<evidence type="ECO:0000313" key="2">
    <source>
        <dbReference type="EMBL" id="CZF87164.1"/>
    </source>
</evidence>
<gene>
    <name evidence="2" type="ORF">GMA8713_05218</name>
</gene>
<dbReference type="AlphaFoldDB" id="A0A128FLL3"/>
<dbReference type="PANTHER" id="PTHR43054">
    <property type="match status" value="1"/>
</dbReference>
<organism evidence="2 3">
    <name type="scientific">Grimontia marina</name>
    <dbReference type="NCBI Taxonomy" id="646534"/>
    <lineage>
        <taxon>Bacteria</taxon>
        <taxon>Pseudomonadati</taxon>
        <taxon>Pseudomonadota</taxon>
        <taxon>Gammaproteobacteria</taxon>
        <taxon>Vibrionales</taxon>
        <taxon>Vibrionaceae</taxon>
        <taxon>Grimontia</taxon>
    </lineage>
</organism>
<accession>A0A128FLL3</accession>
<name>A0A128FLL3_9GAMM</name>